<gene>
    <name evidence="3" type="ORF">HHI36_010486</name>
</gene>
<keyword evidence="2" id="KW-0812">Transmembrane</keyword>
<feature type="region of interest" description="Disordered" evidence="1">
    <location>
        <begin position="64"/>
        <end position="105"/>
    </location>
</feature>
<keyword evidence="2" id="KW-0472">Membrane</keyword>
<protein>
    <submittedName>
        <fullName evidence="3">Uncharacterized protein</fullName>
    </submittedName>
</protein>
<dbReference type="AlphaFoldDB" id="A0ABD2MIX7"/>
<organism evidence="3 4">
    <name type="scientific">Cryptolaemus montrouzieri</name>
    <dbReference type="NCBI Taxonomy" id="559131"/>
    <lineage>
        <taxon>Eukaryota</taxon>
        <taxon>Metazoa</taxon>
        <taxon>Ecdysozoa</taxon>
        <taxon>Arthropoda</taxon>
        <taxon>Hexapoda</taxon>
        <taxon>Insecta</taxon>
        <taxon>Pterygota</taxon>
        <taxon>Neoptera</taxon>
        <taxon>Endopterygota</taxon>
        <taxon>Coleoptera</taxon>
        <taxon>Polyphaga</taxon>
        <taxon>Cucujiformia</taxon>
        <taxon>Coccinelloidea</taxon>
        <taxon>Coccinellidae</taxon>
        <taxon>Scymninae</taxon>
        <taxon>Scymnini</taxon>
        <taxon>Cryptolaemus</taxon>
    </lineage>
</organism>
<dbReference type="EMBL" id="JABFTP020000001">
    <property type="protein sequence ID" value="KAL3266308.1"/>
    <property type="molecule type" value="Genomic_DNA"/>
</dbReference>
<feature type="region of interest" description="Disordered" evidence="1">
    <location>
        <begin position="154"/>
        <end position="174"/>
    </location>
</feature>
<feature type="non-terminal residue" evidence="3">
    <location>
        <position position="1"/>
    </location>
</feature>
<feature type="compositionally biased region" description="Polar residues" evidence="1">
    <location>
        <begin position="165"/>
        <end position="174"/>
    </location>
</feature>
<sequence length="174" mass="19734">GEEYSLRQAAVTIGWVLIVILPLVFLILLATRKLYHNYYKNPYPELGQKNLSLVRAKSRSKLSLNSLGTNSPSTKEKNFSPMSSPAFSDSTTSLSTKKRRSYDKVYRTHEPLPNRPDIEFEDKPFDLDMDAYEEGLRPNSVESSNTDGYLFDSDGYAQLQKRKPITTNSITSDV</sequence>
<feature type="transmembrane region" description="Helical" evidence="2">
    <location>
        <begin position="12"/>
        <end position="30"/>
    </location>
</feature>
<name>A0ABD2MIX7_9CUCU</name>
<keyword evidence="2" id="KW-1133">Transmembrane helix</keyword>
<reference evidence="3 4" key="1">
    <citation type="journal article" date="2021" name="BMC Biol.">
        <title>Horizontally acquired antibacterial genes associated with adaptive radiation of ladybird beetles.</title>
        <authorList>
            <person name="Li H.S."/>
            <person name="Tang X.F."/>
            <person name="Huang Y.H."/>
            <person name="Xu Z.Y."/>
            <person name="Chen M.L."/>
            <person name="Du X.Y."/>
            <person name="Qiu B.Y."/>
            <person name="Chen P.T."/>
            <person name="Zhang W."/>
            <person name="Slipinski A."/>
            <person name="Escalona H.E."/>
            <person name="Waterhouse R.M."/>
            <person name="Zwick A."/>
            <person name="Pang H."/>
        </authorList>
    </citation>
    <scope>NUCLEOTIDE SEQUENCE [LARGE SCALE GENOMIC DNA]</scope>
    <source>
        <strain evidence="3">SYSU2018</strain>
    </source>
</reference>
<comment type="caution">
    <text evidence="3">The sequence shown here is derived from an EMBL/GenBank/DDBJ whole genome shotgun (WGS) entry which is preliminary data.</text>
</comment>
<proteinExistence type="predicted"/>
<dbReference type="Proteomes" id="UP001516400">
    <property type="component" value="Unassembled WGS sequence"/>
</dbReference>
<keyword evidence="4" id="KW-1185">Reference proteome</keyword>
<evidence type="ECO:0000313" key="4">
    <source>
        <dbReference type="Proteomes" id="UP001516400"/>
    </source>
</evidence>
<accession>A0ABD2MIX7</accession>
<evidence type="ECO:0000256" key="2">
    <source>
        <dbReference type="SAM" id="Phobius"/>
    </source>
</evidence>
<feature type="compositionally biased region" description="Polar residues" evidence="1">
    <location>
        <begin position="64"/>
        <end position="73"/>
    </location>
</feature>
<evidence type="ECO:0000313" key="3">
    <source>
        <dbReference type="EMBL" id="KAL3266308.1"/>
    </source>
</evidence>
<evidence type="ECO:0000256" key="1">
    <source>
        <dbReference type="SAM" id="MobiDB-lite"/>
    </source>
</evidence>